<evidence type="ECO:0000313" key="3">
    <source>
        <dbReference type="Proteomes" id="UP000001601"/>
    </source>
</evidence>
<organism evidence="2 3">
    <name type="scientific">Leeuwenhoekiella blandensis (strain CECT 7118 / CCUG 51940 / KCTC 22103 / MED217)</name>
    <name type="common">Flavobacterium sp. (strain MED217)</name>
    <dbReference type="NCBI Taxonomy" id="398720"/>
    <lineage>
        <taxon>Bacteria</taxon>
        <taxon>Pseudomonadati</taxon>
        <taxon>Bacteroidota</taxon>
        <taxon>Flavobacteriia</taxon>
        <taxon>Flavobacteriales</taxon>
        <taxon>Flavobacteriaceae</taxon>
        <taxon>Leeuwenhoekiella</taxon>
    </lineage>
</organism>
<dbReference type="EMBL" id="AANC01000008">
    <property type="protein sequence ID" value="EAQ48458.1"/>
    <property type="molecule type" value="Genomic_DNA"/>
</dbReference>
<dbReference type="RefSeq" id="WP_009780987.1">
    <property type="nucleotide sequence ID" value="NZ_CH672395.1"/>
</dbReference>
<dbReference type="Gene3D" id="2.40.128.110">
    <property type="entry name" value="Lipid/polyisoprenoid-binding, YceI-like"/>
    <property type="match status" value="1"/>
</dbReference>
<dbReference type="SUPFAM" id="SSF101874">
    <property type="entry name" value="YceI-like"/>
    <property type="match status" value="1"/>
</dbReference>
<dbReference type="InterPro" id="IPR036761">
    <property type="entry name" value="TTHA0802/YceI-like_sf"/>
</dbReference>
<name>A3XPS1_LEEBM</name>
<dbReference type="OrthoDB" id="1121590at2"/>
<proteinExistence type="predicted"/>
<evidence type="ECO:0000313" key="2">
    <source>
        <dbReference type="EMBL" id="EAQ48458.1"/>
    </source>
</evidence>
<dbReference type="InterPro" id="IPR007372">
    <property type="entry name" value="Lipid/polyisoprenoid-bd_YceI"/>
</dbReference>
<feature type="domain" description="Lipid/polyisoprenoid-binding YceI-like" evidence="1">
    <location>
        <begin position="45"/>
        <end position="185"/>
    </location>
</feature>
<dbReference type="STRING" id="398720.MED217_13164"/>
<evidence type="ECO:0000259" key="1">
    <source>
        <dbReference type="Pfam" id="PF04264"/>
    </source>
</evidence>
<dbReference type="AlphaFoldDB" id="A3XPS1"/>
<dbReference type="HOGENOM" id="CLU_108463_1_0_10"/>
<protein>
    <recommendedName>
        <fullName evidence="1">Lipid/polyisoprenoid-binding YceI-like domain-containing protein</fullName>
    </recommendedName>
</protein>
<comment type="caution">
    <text evidence="2">The sequence shown here is derived from an EMBL/GenBank/DDBJ whole genome shotgun (WGS) entry which is preliminary data.</text>
</comment>
<dbReference type="eggNOG" id="COG2353">
    <property type="taxonomic scope" value="Bacteria"/>
</dbReference>
<gene>
    <name evidence="2" type="ORF">MED217_13164</name>
</gene>
<reference evidence="2 3" key="1">
    <citation type="journal article" date="2007" name="Nature">
        <title>Light stimulates growth of proteorhodopsin-containing marine Flavobacteria.</title>
        <authorList>
            <person name="Gomez-Consarnau L."/>
            <person name="Gonzalez J.M."/>
            <person name="Coll-Llado M."/>
            <person name="Gourdon P."/>
            <person name="Pascher T."/>
            <person name="Neutze R."/>
            <person name="Pedros-Alio C."/>
            <person name="Pinhassi J."/>
        </authorList>
    </citation>
    <scope>NUCLEOTIDE SEQUENCE [LARGE SCALE GENOMIC DNA]</scope>
    <source>
        <strain evidence="2 3">MED217</strain>
    </source>
</reference>
<keyword evidence="3" id="KW-1185">Reference proteome</keyword>
<dbReference type="Proteomes" id="UP000001601">
    <property type="component" value="Unassembled WGS sequence"/>
</dbReference>
<sequence>MKVLMTLFLVLNASVILGQTHYRSLQISGMQNSSLEVSGKTNVTGFSCTYEPEYFQAEHTLKFYKKEQVILLKDAELKLDIDGFDCGGKAINKDFRKMLKADDYPHIILNFKQVELTEAGQQATITINIAGQQNTYTIPVTWCKEEQQHLKGILNLNITDFELELPKKLFGLITIKDAIAIRFDIAGTYAL</sequence>
<dbReference type="Pfam" id="PF04264">
    <property type="entry name" value="YceI"/>
    <property type="match status" value="1"/>
</dbReference>
<accession>A3XPS1</accession>